<dbReference type="EMBL" id="LUHQ01000001">
    <property type="protein sequence ID" value="OAP18833.1"/>
    <property type="molecule type" value="Genomic_DNA"/>
</dbReference>
<comment type="caution">
    <text evidence="2">The sequence shown here is derived from an EMBL/GenBank/DDBJ whole genome shotgun (WGS) entry which is preliminary data.</text>
</comment>
<dbReference type="EMBL" id="LUHQ01000001">
    <property type="protein sequence ID" value="OAP12198.1"/>
    <property type="molecule type" value="Genomic_DNA"/>
</dbReference>
<dbReference type="ExpressionAtlas" id="A0A178W1Q2">
    <property type="expression patterns" value="baseline and differential"/>
</dbReference>
<dbReference type="InterPro" id="IPR015915">
    <property type="entry name" value="Kelch-typ_b-propeller"/>
</dbReference>
<accession>A0A178W1Q2</accession>
<evidence type="ECO:0000313" key="4">
    <source>
        <dbReference type="Proteomes" id="UP000078284"/>
    </source>
</evidence>
<organism evidence="2 4">
    <name type="scientific">Arabidopsis thaliana</name>
    <name type="common">Mouse-ear cress</name>
    <dbReference type="NCBI Taxonomy" id="3702"/>
    <lineage>
        <taxon>Eukaryota</taxon>
        <taxon>Viridiplantae</taxon>
        <taxon>Streptophyta</taxon>
        <taxon>Embryophyta</taxon>
        <taxon>Tracheophyta</taxon>
        <taxon>Spermatophyta</taxon>
        <taxon>Magnoliopsida</taxon>
        <taxon>eudicotyledons</taxon>
        <taxon>Gunneridae</taxon>
        <taxon>Pentapetalae</taxon>
        <taxon>rosids</taxon>
        <taxon>malvids</taxon>
        <taxon>Brassicales</taxon>
        <taxon>Brassicaceae</taxon>
        <taxon>Camelineae</taxon>
        <taxon>Arabidopsis</taxon>
    </lineage>
</organism>
<dbReference type="InterPro" id="IPR001810">
    <property type="entry name" value="F-box_dom"/>
</dbReference>
<dbReference type="Gene3D" id="1.20.1280.50">
    <property type="match status" value="1"/>
</dbReference>
<dbReference type="Pfam" id="PF00646">
    <property type="entry name" value="F-box"/>
    <property type="match status" value="1"/>
</dbReference>
<dbReference type="Gene3D" id="2.120.10.80">
    <property type="entry name" value="Kelch-type beta propeller"/>
    <property type="match status" value="1"/>
</dbReference>
<evidence type="ECO:0000259" key="1">
    <source>
        <dbReference type="PROSITE" id="PS50181"/>
    </source>
</evidence>
<gene>
    <name evidence="2" type="ordered locus">AXX17_At1g53640</name>
    <name evidence="3" type="ordered locus">AXX17_At1g53660</name>
</gene>
<dbReference type="AlphaFoldDB" id="A0A178W1Q2"/>
<dbReference type="Pfam" id="PF25210">
    <property type="entry name" value="Kelch_FKB95"/>
    <property type="match status" value="1"/>
</dbReference>
<proteinExistence type="predicted"/>
<evidence type="ECO:0000313" key="3">
    <source>
        <dbReference type="EMBL" id="OAP18833.1"/>
    </source>
</evidence>
<dbReference type="PANTHER" id="PTHR24414:SF184">
    <property type="entry name" value="GALACTOSE OXIDASE_KELCH REPEAT SUPERFAMILY PROTEIN"/>
    <property type="match status" value="1"/>
</dbReference>
<reference evidence="4" key="1">
    <citation type="journal article" date="2016" name="Proc. Natl. Acad. Sci. U.S.A.">
        <title>Chromosome-level assembly of Arabidopsis thaliana Ler reveals the extent of translocation and inversion polymorphisms.</title>
        <authorList>
            <person name="Zapata L."/>
            <person name="Ding J."/>
            <person name="Willing E.M."/>
            <person name="Hartwig B."/>
            <person name="Bezdan D."/>
            <person name="Jiao W.B."/>
            <person name="Patel V."/>
            <person name="Velikkakam James G."/>
            <person name="Koornneef M."/>
            <person name="Ossowski S."/>
            <person name="Schneeberger K."/>
        </authorList>
    </citation>
    <scope>NUCLEOTIDE SEQUENCE [LARGE SCALE GENOMIC DNA]</scope>
    <source>
        <strain evidence="4">cv. Landsberg erecta</strain>
    </source>
</reference>
<reference evidence="2" key="2">
    <citation type="submission" date="2016-03" db="EMBL/GenBank/DDBJ databases">
        <title>Full-length assembly of Arabidopsis thaliana Ler reveals the complement of translocations and inversions.</title>
        <authorList>
            <person name="Zapata L."/>
            <person name="Schneeberger K."/>
            <person name="Ossowski S."/>
        </authorList>
    </citation>
    <scope>NUCLEOTIDE SEQUENCE [LARGE SCALE GENOMIC DNA]</scope>
    <source>
        <tissue evidence="2">Leaf</tissue>
    </source>
</reference>
<dbReference type="PROSITE" id="PS50181">
    <property type="entry name" value="FBOX"/>
    <property type="match status" value="1"/>
</dbReference>
<protein>
    <recommendedName>
        <fullName evidence="1">F-box domain-containing protein</fullName>
    </recommendedName>
</protein>
<dbReference type="InterPro" id="IPR050354">
    <property type="entry name" value="F-box/kelch-repeat_ARATH"/>
</dbReference>
<dbReference type="SUPFAM" id="SSF117281">
    <property type="entry name" value="Kelch motif"/>
    <property type="match status" value="1"/>
</dbReference>
<dbReference type="CDD" id="cd22152">
    <property type="entry name" value="F-box_AtAFR-like"/>
    <property type="match status" value="1"/>
</dbReference>
<dbReference type="SUPFAM" id="SSF81383">
    <property type="entry name" value="F-box domain"/>
    <property type="match status" value="1"/>
</dbReference>
<name>A0A178W1Q2_ARATH</name>
<dbReference type="InterPro" id="IPR057499">
    <property type="entry name" value="Kelch_FKB95"/>
</dbReference>
<sequence length="381" mass="43972">MSDDEEPPLKKNKLPVEEPTLIPSLPEELILSILARVSRLSYRSLSLVCKRFHSLLTSGEIYRFRSLSGYTENCLYVCLRFSHTGRSHRWFMLREKNKSSGYVLAPIPISHSPSLHASSIVAVGSKIYKIGGVMDGSSVSILDCWSHRWLEAPSMQMERDRPSANLIDGKIYVTGGCHRGSYNPSKWMEVFDLKTETWEPVLCRSDRLTFESYHERTNNLLVDGKLYIFWSDKGVVYNPKDDTWDSLEVPEMDMCLTLFYCCVIENVLYDFFYEELDIKWYDTKARTWRSLLNGMRELHKFVRHASVTLADYGGKMVMFWDKFVASGDGLGFHKTMMWCAMIALERSDSGEIWGKVEWFGPVLPNQIPLEYAFEYVGSVKV</sequence>
<dbReference type="SMART" id="SM00256">
    <property type="entry name" value="FBOX"/>
    <property type="match status" value="1"/>
</dbReference>
<evidence type="ECO:0000313" key="2">
    <source>
        <dbReference type="EMBL" id="OAP12198.1"/>
    </source>
</evidence>
<dbReference type="InterPro" id="IPR036047">
    <property type="entry name" value="F-box-like_dom_sf"/>
</dbReference>
<dbReference type="Proteomes" id="UP000078284">
    <property type="component" value="Chromosome 1"/>
</dbReference>
<feature type="domain" description="F-box" evidence="1">
    <location>
        <begin position="19"/>
        <end position="65"/>
    </location>
</feature>
<dbReference type="PANTHER" id="PTHR24414">
    <property type="entry name" value="F-BOX/KELCH-REPEAT PROTEIN SKIP4"/>
    <property type="match status" value="1"/>
</dbReference>